<accession>A0A811L995</accession>
<dbReference type="OrthoDB" id="6363818at2759"/>
<dbReference type="SMART" id="SM00365">
    <property type="entry name" value="LRR_SD22"/>
    <property type="match status" value="7"/>
</dbReference>
<evidence type="ECO:0000256" key="2">
    <source>
        <dbReference type="ARBA" id="ARBA00022737"/>
    </source>
</evidence>
<keyword evidence="4" id="KW-0732">Signal</keyword>
<dbReference type="AlphaFoldDB" id="A0A811L995"/>
<evidence type="ECO:0000313" key="6">
    <source>
        <dbReference type="Proteomes" id="UP000614601"/>
    </source>
</evidence>
<keyword evidence="3" id="KW-1133">Transmembrane helix</keyword>
<keyword evidence="6" id="KW-1185">Reference proteome</keyword>
<name>A0A811L995_9BILA</name>
<organism evidence="5 6">
    <name type="scientific">Bursaphelenchus okinawaensis</name>
    <dbReference type="NCBI Taxonomy" id="465554"/>
    <lineage>
        <taxon>Eukaryota</taxon>
        <taxon>Metazoa</taxon>
        <taxon>Ecdysozoa</taxon>
        <taxon>Nematoda</taxon>
        <taxon>Chromadorea</taxon>
        <taxon>Rhabditida</taxon>
        <taxon>Tylenchina</taxon>
        <taxon>Tylenchomorpha</taxon>
        <taxon>Aphelenchoidea</taxon>
        <taxon>Aphelenchoididae</taxon>
        <taxon>Bursaphelenchus</taxon>
    </lineage>
</organism>
<protein>
    <submittedName>
        <fullName evidence="5">Uncharacterized protein</fullName>
    </submittedName>
</protein>
<dbReference type="Gene3D" id="3.80.10.10">
    <property type="entry name" value="Ribonuclease Inhibitor"/>
    <property type="match status" value="4"/>
</dbReference>
<proteinExistence type="predicted"/>
<keyword evidence="3" id="KW-0812">Transmembrane</keyword>
<dbReference type="InterPro" id="IPR001611">
    <property type="entry name" value="Leu-rich_rpt"/>
</dbReference>
<reference evidence="5" key="1">
    <citation type="submission" date="2020-09" db="EMBL/GenBank/DDBJ databases">
        <authorList>
            <person name="Kikuchi T."/>
        </authorList>
    </citation>
    <scope>NUCLEOTIDE SEQUENCE</scope>
    <source>
        <strain evidence="5">SH1</strain>
    </source>
</reference>
<dbReference type="PANTHER" id="PTHR24366:SF96">
    <property type="entry name" value="LEUCINE RICH REPEAT CONTAINING 53"/>
    <property type="match status" value="1"/>
</dbReference>
<keyword evidence="1" id="KW-0433">Leucine-rich repeat</keyword>
<keyword evidence="3" id="KW-0472">Membrane</keyword>
<evidence type="ECO:0000256" key="4">
    <source>
        <dbReference type="SAM" id="SignalP"/>
    </source>
</evidence>
<keyword evidence="2" id="KW-0677">Repeat</keyword>
<dbReference type="Pfam" id="PF13855">
    <property type="entry name" value="LRR_8"/>
    <property type="match status" value="4"/>
</dbReference>
<dbReference type="PROSITE" id="PS51450">
    <property type="entry name" value="LRR"/>
    <property type="match status" value="1"/>
</dbReference>
<dbReference type="SMART" id="SM00369">
    <property type="entry name" value="LRR_TYP"/>
    <property type="match status" value="8"/>
</dbReference>
<dbReference type="EMBL" id="CAJFCW020000005">
    <property type="protein sequence ID" value="CAG9119743.1"/>
    <property type="molecule type" value="Genomic_DNA"/>
</dbReference>
<evidence type="ECO:0000256" key="3">
    <source>
        <dbReference type="SAM" id="Phobius"/>
    </source>
</evidence>
<feature type="chain" id="PRO_5036221329" evidence="4">
    <location>
        <begin position="17"/>
        <end position="637"/>
    </location>
</feature>
<gene>
    <name evidence="5" type="ORF">BOKJ2_LOCUS10960</name>
</gene>
<dbReference type="PANTHER" id="PTHR24366">
    <property type="entry name" value="IG(IMMUNOGLOBULIN) AND LRR(LEUCINE RICH REPEAT) DOMAINS"/>
    <property type="match status" value="1"/>
</dbReference>
<dbReference type="InterPro" id="IPR032675">
    <property type="entry name" value="LRR_dom_sf"/>
</dbReference>
<dbReference type="Proteomes" id="UP000783686">
    <property type="component" value="Unassembled WGS sequence"/>
</dbReference>
<comment type="caution">
    <text evidence="5">The sequence shown here is derived from an EMBL/GenBank/DDBJ whole genome shotgun (WGS) entry which is preliminary data.</text>
</comment>
<feature type="transmembrane region" description="Helical" evidence="3">
    <location>
        <begin position="595"/>
        <end position="616"/>
    </location>
</feature>
<dbReference type="InterPro" id="IPR003591">
    <property type="entry name" value="Leu-rich_rpt_typical-subtyp"/>
</dbReference>
<evidence type="ECO:0000313" key="5">
    <source>
        <dbReference type="EMBL" id="CAD5224200.1"/>
    </source>
</evidence>
<dbReference type="EMBL" id="CAJFDH010000005">
    <property type="protein sequence ID" value="CAD5224200.1"/>
    <property type="molecule type" value="Genomic_DNA"/>
</dbReference>
<feature type="signal peptide" evidence="4">
    <location>
        <begin position="1"/>
        <end position="16"/>
    </location>
</feature>
<sequence>MLTFLVLALLSHQLYGEGIPSCPDPDSITTSLNTDNSTDISHIQCICLKDVDKTSYLVHCPFETEITFLNQVLNEINDINHTVSSIVVTNLKKSNDTNVTFWEAITTAATEELEELTIRHCSEDIRLAILNDTPVHSLKSVLQLKIENCRLGRIPSLFLQGLSGLSYLSLKDNNIEKLLKDDFKGLDKLTTLDISENIINNVKDNSLSTLPQLETLYVGNHNNITESFKHEISRLPSLKQISLAKADEVYNLDDFKFSEGSKLERADLSGCGLTELKKDDLKHLESLEYLDLSVNLIEKIDSNSFSPTKNLQYLSLAGNFLNETNLNTDSWTGLDSLINLDLGYNEFTGFENSFKHLGNLKTLNLRSNSRLFRLESNAFDGLKSLEDLNLTACSIKHIDDKAFDGMENIKTLDLSFNKLYQLETPFKVIGSGLNNLNLSSNRLTFINASTFSDLHNLTILDISQNPFVCNYKVLELQKWINEEYIRATKDSRPFYLAKPEQVACEEPAHLKGRELMEITIDMINNVPETTFTPPSTTESDELTTMGFDLSKWSAHIGEGNDTLFKEESDADKPTYDINSIKYGQRQTKTQTQTTWVTISSVAFLVLVTIIGVIYVVRRKKTNLVSEHSISQGISSSL</sequence>
<evidence type="ECO:0000256" key="1">
    <source>
        <dbReference type="ARBA" id="ARBA00022614"/>
    </source>
</evidence>
<dbReference type="Proteomes" id="UP000614601">
    <property type="component" value="Unassembled WGS sequence"/>
</dbReference>
<dbReference type="SUPFAM" id="SSF52058">
    <property type="entry name" value="L domain-like"/>
    <property type="match status" value="1"/>
</dbReference>